<evidence type="ECO:0000256" key="4">
    <source>
        <dbReference type="ARBA" id="ARBA00010662"/>
    </source>
</evidence>
<comment type="pathway">
    <text evidence="3 7">Carbohydrate degradation; pentose phosphate pathway; D-ribulose 5-phosphate from D-glucose 6-phosphate (oxidative stage): step 2/3.</text>
</comment>
<evidence type="ECO:0000313" key="10">
    <source>
        <dbReference type="Proteomes" id="UP000666240"/>
    </source>
</evidence>
<dbReference type="GO" id="GO:0017057">
    <property type="term" value="F:6-phosphogluconolactonase activity"/>
    <property type="evidence" value="ECO:0007669"/>
    <property type="project" value="UniProtKB-UniRule"/>
</dbReference>
<evidence type="ECO:0000313" key="9">
    <source>
        <dbReference type="EMBL" id="MBP0438550.1"/>
    </source>
</evidence>
<comment type="function">
    <text evidence="2 7">Hydrolysis of 6-phosphogluconolactone to 6-phosphogluconate.</text>
</comment>
<dbReference type="EC" id="3.1.1.31" evidence="5 7"/>
<proteinExistence type="inferred from homology"/>
<dbReference type="RefSeq" id="WP_209334585.1">
    <property type="nucleotide sequence ID" value="NZ_JAGIYY010000002.1"/>
</dbReference>
<evidence type="ECO:0000256" key="1">
    <source>
        <dbReference type="ARBA" id="ARBA00000832"/>
    </source>
</evidence>
<dbReference type="GO" id="GO:0006098">
    <property type="term" value="P:pentose-phosphate shunt"/>
    <property type="evidence" value="ECO:0007669"/>
    <property type="project" value="UniProtKB-UniPathway"/>
</dbReference>
<dbReference type="InterPro" id="IPR006148">
    <property type="entry name" value="Glc/Gal-6P_isomerase"/>
</dbReference>
<dbReference type="UniPathway" id="UPA00115">
    <property type="reaction ID" value="UER00409"/>
</dbReference>
<dbReference type="Pfam" id="PF01182">
    <property type="entry name" value="Glucosamine_iso"/>
    <property type="match status" value="1"/>
</dbReference>
<dbReference type="AlphaFoldDB" id="A0A8J7R1L3"/>
<evidence type="ECO:0000256" key="7">
    <source>
        <dbReference type="RuleBase" id="RU365095"/>
    </source>
</evidence>
<dbReference type="EMBL" id="JAGIYY010000002">
    <property type="protein sequence ID" value="MBP0438550.1"/>
    <property type="molecule type" value="Genomic_DNA"/>
</dbReference>
<reference evidence="9" key="1">
    <citation type="submission" date="2021-03" db="EMBL/GenBank/DDBJ databases">
        <title>Genome sequencing and assembly of Tianweitania sediminis.</title>
        <authorList>
            <person name="Chhetri G."/>
        </authorList>
    </citation>
    <scope>NUCLEOTIDE SEQUENCE</scope>
    <source>
        <strain evidence="9">Z8</strain>
    </source>
</reference>
<evidence type="ECO:0000256" key="5">
    <source>
        <dbReference type="ARBA" id="ARBA00013198"/>
    </source>
</evidence>
<dbReference type="PANTHER" id="PTHR11054">
    <property type="entry name" value="6-PHOSPHOGLUCONOLACTONASE"/>
    <property type="match status" value="1"/>
</dbReference>
<comment type="catalytic activity">
    <reaction evidence="1 7">
        <text>6-phospho-D-glucono-1,5-lactone + H2O = 6-phospho-D-gluconate + H(+)</text>
        <dbReference type="Rhea" id="RHEA:12556"/>
        <dbReference type="ChEBI" id="CHEBI:15377"/>
        <dbReference type="ChEBI" id="CHEBI:15378"/>
        <dbReference type="ChEBI" id="CHEBI:57955"/>
        <dbReference type="ChEBI" id="CHEBI:58759"/>
        <dbReference type="EC" id="3.1.1.31"/>
    </reaction>
</comment>
<evidence type="ECO:0000256" key="3">
    <source>
        <dbReference type="ARBA" id="ARBA00004961"/>
    </source>
</evidence>
<accession>A0A8J7R1L3</accession>
<organism evidence="9 10">
    <name type="scientific">Tianweitania sediminis</name>
    <dbReference type="NCBI Taxonomy" id="1502156"/>
    <lineage>
        <taxon>Bacteria</taxon>
        <taxon>Pseudomonadati</taxon>
        <taxon>Pseudomonadota</taxon>
        <taxon>Alphaproteobacteria</taxon>
        <taxon>Hyphomicrobiales</taxon>
        <taxon>Phyllobacteriaceae</taxon>
        <taxon>Tianweitania</taxon>
    </lineage>
</organism>
<dbReference type="InterPro" id="IPR039104">
    <property type="entry name" value="6PGL"/>
</dbReference>
<feature type="domain" description="Glucosamine/galactosamine-6-phosphate isomerase" evidence="8">
    <location>
        <begin position="12"/>
        <end position="219"/>
    </location>
</feature>
<evidence type="ECO:0000256" key="6">
    <source>
        <dbReference type="ARBA" id="ARBA00020337"/>
    </source>
</evidence>
<comment type="similarity">
    <text evidence="4 7">Belongs to the glucosamine/galactosamine-6-phosphate isomerase family. 6-phosphogluconolactonase subfamily.</text>
</comment>
<dbReference type="Gene3D" id="3.40.50.1360">
    <property type="match status" value="1"/>
</dbReference>
<gene>
    <name evidence="7 9" type="primary">pgl</name>
    <name evidence="9" type="ORF">J5Y06_07815</name>
</gene>
<dbReference type="NCBIfam" id="TIGR01198">
    <property type="entry name" value="pgl"/>
    <property type="match status" value="1"/>
</dbReference>
<dbReference type="Proteomes" id="UP000666240">
    <property type="component" value="Unassembled WGS sequence"/>
</dbReference>
<name>A0A8J7R1L3_9HYPH</name>
<dbReference type="CDD" id="cd01400">
    <property type="entry name" value="6PGL"/>
    <property type="match status" value="1"/>
</dbReference>
<dbReference type="InterPro" id="IPR037171">
    <property type="entry name" value="NagB/RpiA_transferase-like"/>
</dbReference>
<sequence length="238" mass="26116">MRPEPIWHDFDTPTLLAERFADDVAAALGAAMADRGLALLAVSGGTTPAPFFRALSQRELDWSKIHVAPVDERFVPITSERSNEKLIRENLLINKAAAASFTPLYHETMTVQEAAIAAERGISVLPLPFDMLILGMGGDGHTASFFPDSPHLADVLDPKTPRLVLSADAPSANEPRLTLTLPVVVAARRLTLHIEGNDKRTLFETILRERQDKPIGIVIEQSPRPVDVYWAPKESELS</sequence>
<keyword evidence="10" id="KW-1185">Reference proteome</keyword>
<protein>
    <recommendedName>
        <fullName evidence="6 7">6-phosphogluconolactonase</fullName>
        <shortName evidence="7">6PGL</shortName>
        <ecNumber evidence="5 7">3.1.1.31</ecNumber>
    </recommendedName>
</protein>
<dbReference type="InterPro" id="IPR005900">
    <property type="entry name" value="6-phosphogluconolactonase_DevB"/>
</dbReference>
<dbReference type="GO" id="GO:0005975">
    <property type="term" value="P:carbohydrate metabolic process"/>
    <property type="evidence" value="ECO:0007669"/>
    <property type="project" value="UniProtKB-UniRule"/>
</dbReference>
<comment type="caution">
    <text evidence="9">The sequence shown here is derived from an EMBL/GenBank/DDBJ whole genome shotgun (WGS) entry which is preliminary data.</text>
</comment>
<evidence type="ECO:0000259" key="8">
    <source>
        <dbReference type="Pfam" id="PF01182"/>
    </source>
</evidence>
<keyword evidence="7 9" id="KW-0378">Hydrolase</keyword>
<dbReference type="SUPFAM" id="SSF100950">
    <property type="entry name" value="NagB/RpiA/CoA transferase-like"/>
    <property type="match status" value="1"/>
</dbReference>
<dbReference type="PANTHER" id="PTHR11054:SF0">
    <property type="entry name" value="6-PHOSPHOGLUCONOLACTONASE"/>
    <property type="match status" value="1"/>
</dbReference>
<evidence type="ECO:0000256" key="2">
    <source>
        <dbReference type="ARBA" id="ARBA00002681"/>
    </source>
</evidence>